<dbReference type="RefSeq" id="WP_344613036.1">
    <property type="nucleotide sequence ID" value="NZ_BAAARV010000024.1"/>
</dbReference>
<keyword evidence="2" id="KW-0805">Transcription regulation</keyword>
<dbReference type="PRINTS" id="PR00364">
    <property type="entry name" value="DISEASERSIST"/>
</dbReference>
<dbReference type="Gene3D" id="3.40.50.300">
    <property type="entry name" value="P-loop containing nucleotide triphosphate hydrolases"/>
    <property type="match status" value="1"/>
</dbReference>
<feature type="repeat" description="TPR" evidence="5">
    <location>
        <begin position="848"/>
        <end position="881"/>
    </location>
</feature>
<sequence length="939" mass="100895">MRSRPIEPPLEPVRVCLLGAVSAHTPQGPLHLGPRQQRLLLAILALEANRQVSVDRIVDLMWPAAPPRTARHAVRVCASGLRTAFAPVRAADAAIIGVGGGYALRIDPMAVDAQCFRALLGEADTETSDQRRLTLLDQALALWPGTTPLADAAPPDVRDRLSAGLTEARLRAVEDRFDIRLRFGQHARLLDELADACASHPARERLAGQLMLAMYRCGRGAEGLAVYHRLRDHLAEQFGLDPGPALRGLERQILQQDPALERHPGPRRRPVPAQLPAMAGLVGREPELAQLDALARATQRDAPGTSIAVITGTAGVGKTALAVRWGHTAAARFPDGQLHVNLRGFDPSGAALDPAAVLRAFLNALGVPAQQIPSDPDERAAVYRSTIADRRLLVVLDNARHAEQVRPLLPGAPSCLTVVTSRDPLRSLVAIEGATPLVLDRLTAEQSRELLTSRIGGPPQATEPLIDEIVDRCARLPLALAVAAARITTRRHLPLAEATAELRDASTVLDALDGGDPVTDLRAVLSWSYLALGRDAARLFRLLATHPGADVQEPAAASLAGLPAAHTRSLLAELASAHLVTEHAAGRYMLHDLLKAYAAEQSQTTDSAEDRRAAMLRLADHYLHTAHPAALLLDPLQVPITLPARRDDVVAEPPGQVDAALAWFHTEHEALSATSARAAALGLDEHAWRLAWTLTPYLLRQGHWQALRAAGQVAADAARRLGDRGALARSLHSIGMGYARSGQHGEAGPLLRQALDLFTSSGDVPGQTIVLEDLAWGAEADGDAQRGLALAEQALAIAETASHTTGVARLHNAVGWFHTLLGRHADAVNHCEQALAMFQQVDDPAAVAATWDTLGHAHRHLGDHERAARCYRDAIGFYQTLGDLYNEAATLAELGHVLHESGRPDHARQAWREAYERYEQLGHPDARQIADLLQPAAGH</sequence>
<comment type="caution">
    <text evidence="8">The sequence shown here is derived from an EMBL/GenBank/DDBJ whole genome shotgun (WGS) entry which is preliminary data.</text>
</comment>
<dbReference type="PANTHER" id="PTHR35807">
    <property type="entry name" value="TRANSCRIPTIONAL REGULATOR REDD-RELATED"/>
    <property type="match status" value="1"/>
</dbReference>
<dbReference type="InterPro" id="IPR001867">
    <property type="entry name" value="OmpR/PhoB-type_DNA-bd"/>
</dbReference>
<feature type="domain" description="OmpR/PhoB-type" evidence="6">
    <location>
        <begin position="27"/>
        <end position="104"/>
    </location>
</feature>
<evidence type="ECO:0000256" key="5">
    <source>
        <dbReference type="PROSITE-ProRule" id="PRU00339"/>
    </source>
</evidence>
<proteinExistence type="inferred from homology"/>
<dbReference type="CDD" id="cd15831">
    <property type="entry name" value="BTAD"/>
    <property type="match status" value="1"/>
</dbReference>
<dbReference type="SUPFAM" id="SSF46894">
    <property type="entry name" value="C-terminal effector domain of the bipartite response regulators"/>
    <property type="match status" value="1"/>
</dbReference>
<dbReference type="InterPro" id="IPR036388">
    <property type="entry name" value="WH-like_DNA-bd_sf"/>
</dbReference>
<protein>
    <submittedName>
        <fullName evidence="8">BTAD domain-containing putative transcriptional regulator</fullName>
    </submittedName>
</protein>
<dbReference type="InterPro" id="IPR051677">
    <property type="entry name" value="AfsR-DnrI-RedD_regulator"/>
</dbReference>
<dbReference type="SMART" id="SM01043">
    <property type="entry name" value="BTAD"/>
    <property type="match status" value="1"/>
</dbReference>
<dbReference type="Gene3D" id="1.25.40.10">
    <property type="entry name" value="Tetratricopeptide repeat domain"/>
    <property type="match status" value="2"/>
</dbReference>
<dbReference type="Pfam" id="PF13374">
    <property type="entry name" value="TPR_10"/>
    <property type="match status" value="1"/>
</dbReference>
<dbReference type="Proteomes" id="UP001501444">
    <property type="component" value="Unassembled WGS sequence"/>
</dbReference>
<dbReference type="Pfam" id="PF13424">
    <property type="entry name" value="TPR_12"/>
    <property type="match status" value="2"/>
</dbReference>
<feature type="domain" description="Bacterial transcriptional activator" evidence="7">
    <location>
        <begin position="111"/>
        <end position="254"/>
    </location>
</feature>
<evidence type="ECO:0000313" key="9">
    <source>
        <dbReference type="Proteomes" id="UP001501444"/>
    </source>
</evidence>
<evidence type="ECO:0000259" key="6">
    <source>
        <dbReference type="SMART" id="SM00862"/>
    </source>
</evidence>
<evidence type="ECO:0000313" key="8">
    <source>
        <dbReference type="EMBL" id="GAA2344896.1"/>
    </source>
</evidence>
<organism evidence="8 9">
    <name type="scientific">Dactylosporangium salmoneum</name>
    <dbReference type="NCBI Taxonomy" id="53361"/>
    <lineage>
        <taxon>Bacteria</taxon>
        <taxon>Bacillati</taxon>
        <taxon>Actinomycetota</taxon>
        <taxon>Actinomycetes</taxon>
        <taxon>Micromonosporales</taxon>
        <taxon>Micromonosporaceae</taxon>
        <taxon>Dactylosporangium</taxon>
    </lineage>
</organism>
<keyword evidence="4" id="KW-0804">Transcription</keyword>
<dbReference type="SMART" id="SM00862">
    <property type="entry name" value="Trans_reg_C"/>
    <property type="match status" value="1"/>
</dbReference>
<accession>A0ABP5T7M0</accession>
<keyword evidence="3" id="KW-0238">DNA-binding</keyword>
<dbReference type="InterPro" id="IPR027417">
    <property type="entry name" value="P-loop_NTPase"/>
</dbReference>
<reference evidence="9" key="1">
    <citation type="journal article" date="2019" name="Int. J. Syst. Evol. Microbiol.">
        <title>The Global Catalogue of Microorganisms (GCM) 10K type strain sequencing project: providing services to taxonomists for standard genome sequencing and annotation.</title>
        <authorList>
            <consortium name="The Broad Institute Genomics Platform"/>
            <consortium name="The Broad Institute Genome Sequencing Center for Infectious Disease"/>
            <person name="Wu L."/>
            <person name="Ma J."/>
        </authorList>
    </citation>
    <scope>NUCLEOTIDE SEQUENCE [LARGE SCALE GENOMIC DNA]</scope>
    <source>
        <strain evidence="9">JCM 3272</strain>
    </source>
</reference>
<dbReference type="InterPro" id="IPR005158">
    <property type="entry name" value="BTAD"/>
</dbReference>
<keyword evidence="5" id="KW-0802">TPR repeat</keyword>
<dbReference type="InterPro" id="IPR019734">
    <property type="entry name" value="TPR_rpt"/>
</dbReference>
<dbReference type="Gene3D" id="1.10.10.10">
    <property type="entry name" value="Winged helix-like DNA-binding domain superfamily/Winged helix DNA-binding domain"/>
    <property type="match status" value="1"/>
</dbReference>
<dbReference type="SUPFAM" id="SSF48452">
    <property type="entry name" value="TPR-like"/>
    <property type="match status" value="3"/>
</dbReference>
<evidence type="ECO:0000256" key="1">
    <source>
        <dbReference type="ARBA" id="ARBA00005820"/>
    </source>
</evidence>
<dbReference type="Pfam" id="PF03704">
    <property type="entry name" value="BTAD"/>
    <property type="match status" value="1"/>
</dbReference>
<dbReference type="SUPFAM" id="SSF52540">
    <property type="entry name" value="P-loop containing nucleoside triphosphate hydrolases"/>
    <property type="match status" value="1"/>
</dbReference>
<evidence type="ECO:0000256" key="3">
    <source>
        <dbReference type="ARBA" id="ARBA00023125"/>
    </source>
</evidence>
<comment type="similarity">
    <text evidence="1">Belongs to the AfsR/DnrI/RedD regulatory family.</text>
</comment>
<dbReference type="InterPro" id="IPR011990">
    <property type="entry name" value="TPR-like_helical_dom_sf"/>
</dbReference>
<gene>
    <name evidence="8" type="ORF">GCM10010170_030700</name>
</gene>
<keyword evidence="9" id="KW-1185">Reference proteome</keyword>
<name>A0ABP5T7M0_9ACTN</name>
<dbReference type="PROSITE" id="PS50005">
    <property type="entry name" value="TPR"/>
    <property type="match status" value="1"/>
</dbReference>
<dbReference type="PANTHER" id="PTHR35807:SF1">
    <property type="entry name" value="TRANSCRIPTIONAL REGULATOR REDD"/>
    <property type="match status" value="1"/>
</dbReference>
<dbReference type="InterPro" id="IPR016032">
    <property type="entry name" value="Sig_transdc_resp-reg_C-effctor"/>
</dbReference>
<evidence type="ECO:0000256" key="2">
    <source>
        <dbReference type="ARBA" id="ARBA00023015"/>
    </source>
</evidence>
<dbReference type="SMART" id="SM00028">
    <property type="entry name" value="TPR"/>
    <property type="match status" value="4"/>
</dbReference>
<evidence type="ECO:0000256" key="4">
    <source>
        <dbReference type="ARBA" id="ARBA00023163"/>
    </source>
</evidence>
<dbReference type="EMBL" id="BAAARV010000024">
    <property type="protein sequence ID" value="GAA2344896.1"/>
    <property type="molecule type" value="Genomic_DNA"/>
</dbReference>
<evidence type="ECO:0000259" key="7">
    <source>
        <dbReference type="SMART" id="SM01043"/>
    </source>
</evidence>